<sequence length="472" mass="50637">MFVRIFVLMLAGVVLAQALNFVLLVTAPTPPPSQHMLAGVVATLRTGLPAPGFDVAVTTKPPPNNGPQERLRVNRQWLVDALGVDESLVRLDLRGPRQQAGADLMAPPSAGQRPPPPGGDRPPADGYRPPPPDGGFGGAHPVPPMPLPAGMMHRDDAIIGDFSAALKLPSGEWRVVQPAGGGLRGWYLRMFYWLIAGLGVVVPLAWWLARWLAGPIAMFAQAAEQLGRDPGAPALPTHGGPPEVRAAATAFNQMQERLRRYVEDRTMMVAAIAHDLRTPLARLAFRLEEAPDAVREAAAGDIAEMREMIAATLSLVKDMSQPVTRTRIDLLALLQRQTKASRQMGEPVTDGPMEPAWVEGDASGIARMVDNLIGNAVTYGQSVTVCLTVERDSAIIQVLDDGPGIPDALLERVFEPFFRLEPSRNRHTGGAGLGLASARAVARAHGGDLTLYNRPEGGLRAQATLPLHRTVR</sequence>
<evidence type="ECO:0000256" key="13">
    <source>
        <dbReference type="ARBA" id="ARBA00023012"/>
    </source>
</evidence>
<dbReference type="Proteomes" id="UP000216998">
    <property type="component" value="Unassembled WGS sequence"/>
</dbReference>
<keyword evidence="12" id="KW-1133">Transmembrane helix</keyword>
<evidence type="ECO:0000256" key="6">
    <source>
        <dbReference type="ARBA" id="ARBA00022553"/>
    </source>
</evidence>
<comment type="catalytic activity">
    <reaction evidence="1">
        <text>ATP + protein L-histidine = ADP + protein N-phospho-L-histidine.</text>
        <dbReference type="EC" id="2.7.13.3"/>
    </reaction>
</comment>
<protein>
    <recommendedName>
        <fullName evidence="3">histidine kinase</fullName>
        <ecNumber evidence="3">2.7.13.3</ecNumber>
    </recommendedName>
</protein>
<evidence type="ECO:0000256" key="12">
    <source>
        <dbReference type="ARBA" id="ARBA00022989"/>
    </source>
</evidence>
<comment type="caution">
    <text evidence="18">The sequence shown here is derived from an EMBL/GenBank/DDBJ whole genome shotgun (WGS) entry which is preliminary data.</text>
</comment>
<feature type="region of interest" description="Disordered" evidence="15">
    <location>
        <begin position="98"/>
        <end position="149"/>
    </location>
</feature>
<keyword evidence="7" id="KW-0808">Transferase</keyword>
<dbReference type="SUPFAM" id="SSF55874">
    <property type="entry name" value="ATPase domain of HSP90 chaperone/DNA topoisomerase II/histidine kinase"/>
    <property type="match status" value="1"/>
</dbReference>
<evidence type="ECO:0000256" key="11">
    <source>
        <dbReference type="ARBA" id="ARBA00022840"/>
    </source>
</evidence>
<dbReference type="InterPro" id="IPR003661">
    <property type="entry name" value="HisK_dim/P_dom"/>
</dbReference>
<evidence type="ECO:0000256" key="10">
    <source>
        <dbReference type="ARBA" id="ARBA00022777"/>
    </source>
</evidence>
<dbReference type="GO" id="GO:0000155">
    <property type="term" value="F:phosphorelay sensor kinase activity"/>
    <property type="evidence" value="ECO:0007669"/>
    <property type="project" value="InterPro"/>
</dbReference>
<dbReference type="PANTHER" id="PTHR44936:SF5">
    <property type="entry name" value="SENSOR HISTIDINE KINASE ENVZ"/>
    <property type="match status" value="1"/>
</dbReference>
<dbReference type="InterPro" id="IPR050980">
    <property type="entry name" value="2C_sensor_his_kinase"/>
</dbReference>
<keyword evidence="19" id="KW-1185">Reference proteome</keyword>
<evidence type="ECO:0000256" key="1">
    <source>
        <dbReference type="ARBA" id="ARBA00000085"/>
    </source>
</evidence>
<keyword evidence="6" id="KW-0597">Phosphoprotein</keyword>
<dbReference type="InterPro" id="IPR036097">
    <property type="entry name" value="HisK_dim/P_sf"/>
</dbReference>
<evidence type="ECO:0000256" key="9">
    <source>
        <dbReference type="ARBA" id="ARBA00022741"/>
    </source>
</evidence>
<name>A0A255YR57_9PROT</name>
<dbReference type="InterPro" id="IPR003594">
    <property type="entry name" value="HATPase_dom"/>
</dbReference>
<evidence type="ECO:0000256" key="3">
    <source>
        <dbReference type="ARBA" id="ARBA00012438"/>
    </source>
</evidence>
<evidence type="ECO:0000256" key="8">
    <source>
        <dbReference type="ARBA" id="ARBA00022692"/>
    </source>
</evidence>
<feature type="domain" description="HAMP" evidence="17">
    <location>
        <begin position="210"/>
        <end position="263"/>
    </location>
</feature>
<dbReference type="InterPro" id="IPR036890">
    <property type="entry name" value="HATPase_C_sf"/>
</dbReference>
<dbReference type="GO" id="GO:0005524">
    <property type="term" value="F:ATP binding"/>
    <property type="evidence" value="ECO:0007669"/>
    <property type="project" value="UniProtKB-KW"/>
</dbReference>
<feature type="domain" description="Histidine kinase" evidence="16">
    <location>
        <begin position="271"/>
        <end position="469"/>
    </location>
</feature>
<dbReference type="CDD" id="cd00075">
    <property type="entry name" value="HATPase"/>
    <property type="match status" value="1"/>
</dbReference>
<evidence type="ECO:0000313" key="18">
    <source>
        <dbReference type="EMBL" id="OYQ31689.1"/>
    </source>
</evidence>
<gene>
    <name evidence="18" type="ORF">CHU95_21370</name>
</gene>
<dbReference type="SUPFAM" id="SSF47384">
    <property type="entry name" value="Homodimeric domain of signal transducing histidine kinase"/>
    <property type="match status" value="1"/>
</dbReference>
<dbReference type="EC" id="2.7.13.3" evidence="3"/>
<keyword evidence="8" id="KW-0812">Transmembrane</keyword>
<dbReference type="SMART" id="SM00388">
    <property type="entry name" value="HisKA"/>
    <property type="match status" value="1"/>
</dbReference>
<dbReference type="PROSITE" id="PS50885">
    <property type="entry name" value="HAMP"/>
    <property type="match status" value="1"/>
</dbReference>
<keyword evidence="13" id="KW-0902">Two-component regulatory system</keyword>
<keyword evidence="5" id="KW-0997">Cell inner membrane</keyword>
<dbReference type="SMART" id="SM00304">
    <property type="entry name" value="HAMP"/>
    <property type="match status" value="1"/>
</dbReference>
<dbReference type="PROSITE" id="PS50109">
    <property type="entry name" value="HIS_KIN"/>
    <property type="match status" value="1"/>
</dbReference>
<evidence type="ECO:0000313" key="19">
    <source>
        <dbReference type="Proteomes" id="UP000216998"/>
    </source>
</evidence>
<dbReference type="Pfam" id="PF02518">
    <property type="entry name" value="HATPase_c"/>
    <property type="match status" value="1"/>
</dbReference>
<keyword evidence="10" id="KW-0418">Kinase</keyword>
<evidence type="ECO:0000256" key="4">
    <source>
        <dbReference type="ARBA" id="ARBA00022475"/>
    </source>
</evidence>
<evidence type="ECO:0000256" key="15">
    <source>
        <dbReference type="SAM" id="MobiDB-lite"/>
    </source>
</evidence>
<dbReference type="Gene3D" id="1.10.287.130">
    <property type="match status" value="1"/>
</dbReference>
<evidence type="ECO:0000259" key="17">
    <source>
        <dbReference type="PROSITE" id="PS50885"/>
    </source>
</evidence>
<keyword evidence="14" id="KW-0472">Membrane</keyword>
<dbReference type="PRINTS" id="PR00344">
    <property type="entry name" value="BCTRLSENSOR"/>
</dbReference>
<dbReference type="InterPro" id="IPR003660">
    <property type="entry name" value="HAMP_dom"/>
</dbReference>
<comment type="subcellular location">
    <subcellularLocation>
        <location evidence="2">Cell inner membrane</location>
        <topology evidence="2">Multi-pass membrane protein</topology>
    </subcellularLocation>
</comment>
<evidence type="ECO:0000259" key="16">
    <source>
        <dbReference type="PROSITE" id="PS50109"/>
    </source>
</evidence>
<dbReference type="Pfam" id="PF00672">
    <property type="entry name" value="HAMP"/>
    <property type="match status" value="1"/>
</dbReference>
<dbReference type="PANTHER" id="PTHR44936">
    <property type="entry name" value="SENSOR PROTEIN CREC"/>
    <property type="match status" value="1"/>
</dbReference>
<proteinExistence type="predicted"/>
<keyword evidence="9" id="KW-0547">Nucleotide-binding</keyword>
<reference evidence="18 19" key="1">
    <citation type="submission" date="2017-07" db="EMBL/GenBank/DDBJ databases">
        <title>Niveispirillum cyanobacteriorum sp. nov., isolated from cyanobacterial aggregates in a eutrophic lake.</title>
        <authorList>
            <person name="Cai H."/>
        </authorList>
    </citation>
    <scope>NUCLEOTIDE SEQUENCE [LARGE SCALE GENOMIC DNA]</scope>
    <source>
        <strain evidence="19">TH1-14</strain>
    </source>
</reference>
<dbReference type="InterPro" id="IPR004358">
    <property type="entry name" value="Sig_transdc_His_kin-like_C"/>
</dbReference>
<evidence type="ECO:0000256" key="2">
    <source>
        <dbReference type="ARBA" id="ARBA00004429"/>
    </source>
</evidence>
<dbReference type="Gene3D" id="3.30.565.10">
    <property type="entry name" value="Histidine kinase-like ATPase, C-terminal domain"/>
    <property type="match status" value="1"/>
</dbReference>
<dbReference type="GO" id="GO:0005886">
    <property type="term" value="C:plasma membrane"/>
    <property type="evidence" value="ECO:0007669"/>
    <property type="project" value="UniProtKB-SubCell"/>
</dbReference>
<accession>A0A255YR57</accession>
<dbReference type="EMBL" id="NOXU01000032">
    <property type="protein sequence ID" value="OYQ31689.1"/>
    <property type="molecule type" value="Genomic_DNA"/>
</dbReference>
<evidence type="ECO:0000256" key="7">
    <source>
        <dbReference type="ARBA" id="ARBA00022679"/>
    </source>
</evidence>
<dbReference type="SMART" id="SM00387">
    <property type="entry name" value="HATPase_c"/>
    <property type="match status" value="1"/>
</dbReference>
<keyword evidence="4" id="KW-1003">Cell membrane</keyword>
<evidence type="ECO:0000256" key="14">
    <source>
        <dbReference type="ARBA" id="ARBA00023136"/>
    </source>
</evidence>
<evidence type="ECO:0000256" key="5">
    <source>
        <dbReference type="ARBA" id="ARBA00022519"/>
    </source>
</evidence>
<keyword evidence="11" id="KW-0067">ATP-binding</keyword>
<dbReference type="OrthoDB" id="9804645at2"/>
<dbReference type="InterPro" id="IPR005467">
    <property type="entry name" value="His_kinase_dom"/>
</dbReference>
<organism evidence="18 19">
    <name type="scientific">Niveispirillum lacus</name>
    <dbReference type="NCBI Taxonomy" id="1981099"/>
    <lineage>
        <taxon>Bacteria</taxon>
        <taxon>Pseudomonadati</taxon>
        <taxon>Pseudomonadota</taxon>
        <taxon>Alphaproteobacteria</taxon>
        <taxon>Rhodospirillales</taxon>
        <taxon>Azospirillaceae</taxon>
        <taxon>Niveispirillum</taxon>
    </lineage>
</organism>
<dbReference type="AlphaFoldDB" id="A0A255YR57"/>
<dbReference type="CDD" id="cd00082">
    <property type="entry name" value="HisKA"/>
    <property type="match status" value="1"/>
</dbReference>